<reference evidence="1" key="2">
    <citation type="submission" date="2023-05" db="EMBL/GenBank/DDBJ databases">
        <authorList>
            <person name="Fouks B."/>
        </authorList>
    </citation>
    <scope>NUCLEOTIDE SEQUENCE</scope>
    <source>
        <strain evidence="1">Stay&amp;Tobe</strain>
        <tissue evidence="1">Testes</tissue>
    </source>
</reference>
<dbReference type="EMBL" id="JASPKZ010004588">
    <property type="protein sequence ID" value="KAJ9589895.1"/>
    <property type="molecule type" value="Genomic_DNA"/>
</dbReference>
<sequence length="74" mass="8492">KPPIRNITLNMSKDTNFHDYLKFVLQMSSFNKSPYTIAGLRKKIPLDFVLSSLCQSHCLHDFMRSANGEYIGVI</sequence>
<dbReference type="Proteomes" id="UP001233999">
    <property type="component" value="Unassembled WGS sequence"/>
</dbReference>
<dbReference type="AlphaFoldDB" id="A0AAD7ZZN4"/>
<feature type="non-terminal residue" evidence="1">
    <location>
        <position position="74"/>
    </location>
</feature>
<keyword evidence="2" id="KW-1185">Reference proteome</keyword>
<feature type="non-terminal residue" evidence="1">
    <location>
        <position position="1"/>
    </location>
</feature>
<gene>
    <name evidence="1" type="ORF">L9F63_016994</name>
</gene>
<evidence type="ECO:0000313" key="2">
    <source>
        <dbReference type="Proteomes" id="UP001233999"/>
    </source>
</evidence>
<reference evidence="1" key="1">
    <citation type="journal article" date="2023" name="IScience">
        <title>Live-bearing cockroach genome reveals convergent evolutionary mechanisms linked to viviparity in insects and beyond.</title>
        <authorList>
            <person name="Fouks B."/>
            <person name="Harrison M.C."/>
            <person name="Mikhailova A.A."/>
            <person name="Marchal E."/>
            <person name="English S."/>
            <person name="Carruthers M."/>
            <person name="Jennings E.C."/>
            <person name="Chiamaka E.L."/>
            <person name="Frigard R.A."/>
            <person name="Pippel M."/>
            <person name="Attardo G.M."/>
            <person name="Benoit J.B."/>
            <person name="Bornberg-Bauer E."/>
            <person name="Tobe S.S."/>
        </authorList>
    </citation>
    <scope>NUCLEOTIDE SEQUENCE</scope>
    <source>
        <strain evidence="1">Stay&amp;Tobe</strain>
    </source>
</reference>
<proteinExistence type="predicted"/>
<comment type="caution">
    <text evidence="1">The sequence shown here is derived from an EMBL/GenBank/DDBJ whole genome shotgun (WGS) entry which is preliminary data.</text>
</comment>
<protein>
    <submittedName>
        <fullName evidence="1">Uncharacterized protein</fullName>
    </submittedName>
</protein>
<name>A0AAD7ZZN4_DIPPU</name>
<accession>A0AAD7ZZN4</accession>
<organism evidence="1 2">
    <name type="scientific">Diploptera punctata</name>
    <name type="common">Pacific beetle cockroach</name>
    <dbReference type="NCBI Taxonomy" id="6984"/>
    <lineage>
        <taxon>Eukaryota</taxon>
        <taxon>Metazoa</taxon>
        <taxon>Ecdysozoa</taxon>
        <taxon>Arthropoda</taxon>
        <taxon>Hexapoda</taxon>
        <taxon>Insecta</taxon>
        <taxon>Pterygota</taxon>
        <taxon>Neoptera</taxon>
        <taxon>Polyneoptera</taxon>
        <taxon>Dictyoptera</taxon>
        <taxon>Blattodea</taxon>
        <taxon>Blaberoidea</taxon>
        <taxon>Blaberidae</taxon>
        <taxon>Diplopterinae</taxon>
        <taxon>Diploptera</taxon>
    </lineage>
</organism>
<evidence type="ECO:0000313" key="1">
    <source>
        <dbReference type="EMBL" id="KAJ9589895.1"/>
    </source>
</evidence>